<evidence type="ECO:0008006" key="4">
    <source>
        <dbReference type="Google" id="ProtNLM"/>
    </source>
</evidence>
<feature type="signal peptide" evidence="1">
    <location>
        <begin position="1"/>
        <end position="35"/>
    </location>
</feature>
<sequence length="377" mass="38955">MRGNTNRNTRRVRGVLGAAIVVCAVTTALPGAASADPAGVARTAGAGAGAEVGTGAGVERVSVAPDGTQSDGGSTGGAITTDGRRIVFSSSATNIAPGNAAGSERVYLRDEPSGQLKSVGSYPIASPMISGDGEYAAYWVLLFRDTKVKLAQWTAGSSIGLNCDALNCSQPSLSGDGRYVANVATIGRPSTSQRIDVWDWHADTKQELAWFDHTAPSRPSISGDGRFVAYQNGRTKDVFLWDRDHGSTSGPIEGAAKEATLVQISEDGSKVVYLSGTDTYVHDVSTGTAHLVPNVKGLAIDPTGNHLLYAPNDTAGPSLKLRDLTAGTDEIVSNQPASAGVDAVSAGGRDVVFQSTADDIVPGDTNGKSDVFVRRFS</sequence>
<dbReference type="SUPFAM" id="SSF82171">
    <property type="entry name" value="DPP6 N-terminal domain-like"/>
    <property type="match status" value="1"/>
</dbReference>
<protein>
    <recommendedName>
        <fullName evidence="4">WD40-like Beta Propeller Repeat</fullName>
    </recommendedName>
</protein>
<dbReference type="InterPro" id="IPR011042">
    <property type="entry name" value="6-blade_b-propeller_TolB-like"/>
</dbReference>
<reference evidence="2 3" key="1">
    <citation type="submission" date="2019-11" db="EMBL/GenBank/DDBJ databases">
        <title>Streptomyces typhae sp. nov., a novel endophytic actinomycete isolated from the root of cattail pollen (Typha angustifolia L.).</title>
        <authorList>
            <person name="Peng C."/>
        </authorList>
    </citation>
    <scope>NUCLEOTIDE SEQUENCE [LARGE SCALE GENOMIC DNA]</scope>
    <source>
        <strain evidence="3">p1417</strain>
    </source>
</reference>
<organism evidence="2 3">
    <name type="scientific">Streptomyces typhae</name>
    <dbReference type="NCBI Taxonomy" id="2681492"/>
    <lineage>
        <taxon>Bacteria</taxon>
        <taxon>Bacillati</taxon>
        <taxon>Actinomycetota</taxon>
        <taxon>Actinomycetes</taxon>
        <taxon>Kitasatosporales</taxon>
        <taxon>Streptomycetaceae</taxon>
        <taxon>Streptomyces</taxon>
    </lineage>
</organism>
<dbReference type="Proteomes" id="UP000483802">
    <property type="component" value="Unassembled WGS sequence"/>
</dbReference>
<feature type="chain" id="PRO_5026765310" description="WD40-like Beta Propeller Repeat" evidence="1">
    <location>
        <begin position="36"/>
        <end position="377"/>
    </location>
</feature>
<dbReference type="AlphaFoldDB" id="A0A6L6X9E2"/>
<accession>A0A6L6X9E2</accession>
<proteinExistence type="predicted"/>
<name>A0A6L6X9E2_9ACTN</name>
<keyword evidence="3" id="KW-1185">Reference proteome</keyword>
<dbReference type="Gene3D" id="2.120.10.30">
    <property type="entry name" value="TolB, C-terminal domain"/>
    <property type="match status" value="1"/>
</dbReference>
<keyword evidence="1" id="KW-0732">Signal</keyword>
<evidence type="ECO:0000256" key="1">
    <source>
        <dbReference type="SAM" id="SignalP"/>
    </source>
</evidence>
<evidence type="ECO:0000313" key="2">
    <source>
        <dbReference type="EMBL" id="MVO90563.1"/>
    </source>
</evidence>
<gene>
    <name evidence="2" type="ORF">GPA10_38890</name>
</gene>
<comment type="caution">
    <text evidence="2">The sequence shown here is derived from an EMBL/GenBank/DDBJ whole genome shotgun (WGS) entry which is preliminary data.</text>
</comment>
<evidence type="ECO:0000313" key="3">
    <source>
        <dbReference type="Proteomes" id="UP000483802"/>
    </source>
</evidence>
<dbReference type="PANTHER" id="PTHR36842">
    <property type="entry name" value="PROTEIN TOLB HOMOLOG"/>
    <property type="match status" value="1"/>
</dbReference>
<dbReference type="EMBL" id="WPNZ01000034">
    <property type="protein sequence ID" value="MVO90563.1"/>
    <property type="molecule type" value="Genomic_DNA"/>
</dbReference>